<evidence type="ECO:0000313" key="4">
    <source>
        <dbReference type="Proteomes" id="UP001214530"/>
    </source>
</evidence>
<feature type="chain" id="PRO_5042503642" evidence="2">
    <location>
        <begin position="29"/>
        <end position="265"/>
    </location>
</feature>
<evidence type="ECO:0000256" key="1">
    <source>
        <dbReference type="SAM" id="MobiDB-lite"/>
    </source>
</evidence>
<keyword evidence="2" id="KW-0732">Signal</keyword>
<organism evidence="3 4">
    <name type="scientific">Candidatus Pedobacter colombiensis</name>
    <dbReference type="NCBI Taxonomy" id="3121371"/>
    <lineage>
        <taxon>Bacteria</taxon>
        <taxon>Pseudomonadati</taxon>
        <taxon>Bacteroidota</taxon>
        <taxon>Sphingobacteriia</taxon>
        <taxon>Sphingobacteriales</taxon>
        <taxon>Sphingobacteriaceae</taxon>
        <taxon>Pedobacter</taxon>
    </lineage>
</organism>
<dbReference type="EMBL" id="CP119313">
    <property type="protein sequence ID" value="WEK17425.1"/>
    <property type="molecule type" value="Genomic_DNA"/>
</dbReference>
<accession>A0AAJ5W5D3</accession>
<reference evidence="3" key="1">
    <citation type="submission" date="2023-03" db="EMBL/GenBank/DDBJ databases">
        <title>Andean soil-derived lignocellulolytic bacterial consortium as a source of novel taxa and putative plastic-active enzymes.</title>
        <authorList>
            <person name="Diaz-Garcia L."/>
            <person name="Chuvochina M."/>
            <person name="Feuerriegel G."/>
            <person name="Bunk B."/>
            <person name="Sproer C."/>
            <person name="Streit W.R."/>
            <person name="Rodriguez L.M."/>
            <person name="Overmann J."/>
            <person name="Jimenez D.J."/>
        </authorList>
    </citation>
    <scope>NUCLEOTIDE SEQUENCE</scope>
    <source>
        <strain evidence="3">MAG 3858</strain>
    </source>
</reference>
<sequence length="265" mass="29130">MKTAKFKWLFIVGSIILMTGFTTNDALAQRHGGGGGHGASRPSGGSRPPSIGRPGMGRPPGHINRPGYRPGRPIYRPHYSYYRPGFSYRRPYYGFYSYYRPFLGISLSVLPFGYYPFYFGPDQYYYAGGFFYQQADNGYKVVVPPVGAQVPSIPSEAKAISINGQNYYEYKGVYYSTSVDANGKTVYIVAGKDGVLETGGNSNNGMLDESGTALPNVGDIVTELPDNTRDVVIKGVLYYVSEDGVYYEKVMDGNKVTYKVIGVGN</sequence>
<protein>
    <submittedName>
        <fullName evidence="3">Uncharacterized protein</fullName>
    </submittedName>
</protein>
<dbReference type="AlphaFoldDB" id="A0AAJ5W5D3"/>
<dbReference type="Proteomes" id="UP001214530">
    <property type="component" value="Chromosome"/>
</dbReference>
<proteinExistence type="predicted"/>
<evidence type="ECO:0000256" key="2">
    <source>
        <dbReference type="SAM" id="SignalP"/>
    </source>
</evidence>
<evidence type="ECO:0000313" key="3">
    <source>
        <dbReference type="EMBL" id="WEK17425.1"/>
    </source>
</evidence>
<gene>
    <name evidence="3" type="ORF">P0Y49_11530</name>
</gene>
<dbReference type="InterPro" id="IPR045398">
    <property type="entry name" value="DUF6515"/>
</dbReference>
<feature type="compositionally biased region" description="Low complexity" evidence="1">
    <location>
        <begin position="59"/>
        <end position="70"/>
    </location>
</feature>
<feature type="region of interest" description="Disordered" evidence="1">
    <location>
        <begin position="29"/>
        <end position="70"/>
    </location>
</feature>
<feature type="signal peptide" evidence="2">
    <location>
        <begin position="1"/>
        <end position="28"/>
    </location>
</feature>
<name>A0AAJ5W5D3_9SPHI</name>
<dbReference type="Pfam" id="PF20125">
    <property type="entry name" value="DUF6515"/>
    <property type="match status" value="1"/>
</dbReference>
<feature type="compositionally biased region" description="Low complexity" evidence="1">
    <location>
        <begin position="39"/>
        <end position="53"/>
    </location>
</feature>